<sequence>MEKRTILIFTDYYLPGYKAGGPIRSISNLVEHLSEDFEFKIITRDRDTQDSEPYPNIQSDNWNKVGKAQVYYLSPQNQTYKSILNILKSTNYDCLYLNSFFSYKFSLYPLLAEKIFVKKSKKVIVAPRGEFSEGALKLKSKKKKTYIQFFKSLKLHKQVVWHASTIYEKKDVENIFKNNKIVTALNLPKPLSENNININSTKKVENKLRIIFVSRITEKKNLIYALKLLQDVKGNIEFNIYGMISDQNYWEECLSMINQLPSNVKVSFHGPIENEDVPGRMAEHHMFLFPTYGENYGHVIVEALSSGCPVVISDQTPWKKLSEKEVGYDIPLKNKEEFKEALNKFLTMNNGDFQRMASKAKEYGKSIVTNSASIEDNKKLFQTPS</sequence>
<dbReference type="Gene3D" id="3.40.50.2000">
    <property type="entry name" value="Glycogen Phosphorylase B"/>
    <property type="match status" value="2"/>
</dbReference>
<reference evidence="2 3" key="1">
    <citation type="submission" date="2018-03" db="EMBL/GenBank/DDBJ databases">
        <title>Alkalicoccus saliphilus sp. nov., isolated from a mineral pool.</title>
        <authorList>
            <person name="Zhao B."/>
        </authorList>
    </citation>
    <scope>NUCLEOTIDE SEQUENCE [LARGE SCALE GENOMIC DNA]</scope>
    <source>
        <strain evidence="2 3">6AG</strain>
    </source>
</reference>
<evidence type="ECO:0000259" key="1">
    <source>
        <dbReference type="Pfam" id="PF00534"/>
    </source>
</evidence>
<gene>
    <name evidence="2" type="ORF">C6Y45_13960</name>
</gene>
<dbReference type="RefSeq" id="WP_107585849.1">
    <property type="nucleotide sequence ID" value="NZ_PZJJ01000029.1"/>
</dbReference>
<dbReference type="PANTHER" id="PTHR45947:SF3">
    <property type="entry name" value="SULFOQUINOVOSYL TRANSFERASE SQD2"/>
    <property type="match status" value="1"/>
</dbReference>
<dbReference type="SUPFAM" id="SSF53756">
    <property type="entry name" value="UDP-Glycosyltransferase/glycogen phosphorylase"/>
    <property type="match status" value="1"/>
</dbReference>
<dbReference type="Pfam" id="PF00534">
    <property type="entry name" value="Glycos_transf_1"/>
    <property type="match status" value="1"/>
</dbReference>
<keyword evidence="3" id="KW-1185">Reference proteome</keyword>
<dbReference type="PANTHER" id="PTHR45947">
    <property type="entry name" value="SULFOQUINOVOSYL TRANSFERASE SQD2"/>
    <property type="match status" value="1"/>
</dbReference>
<accession>A0A2T4U3B8</accession>
<proteinExistence type="predicted"/>
<dbReference type="InterPro" id="IPR050194">
    <property type="entry name" value="Glycosyltransferase_grp1"/>
</dbReference>
<organism evidence="2 3">
    <name type="scientific">Alkalicoccus saliphilus</name>
    <dbReference type="NCBI Taxonomy" id="200989"/>
    <lineage>
        <taxon>Bacteria</taxon>
        <taxon>Bacillati</taxon>
        <taxon>Bacillota</taxon>
        <taxon>Bacilli</taxon>
        <taxon>Bacillales</taxon>
        <taxon>Bacillaceae</taxon>
        <taxon>Alkalicoccus</taxon>
    </lineage>
</organism>
<feature type="domain" description="Glycosyl transferase family 1" evidence="1">
    <location>
        <begin position="197"/>
        <end position="362"/>
    </location>
</feature>
<dbReference type="CDD" id="cd03801">
    <property type="entry name" value="GT4_PimA-like"/>
    <property type="match status" value="1"/>
</dbReference>
<evidence type="ECO:0000313" key="2">
    <source>
        <dbReference type="EMBL" id="PTL37902.1"/>
    </source>
</evidence>
<protein>
    <submittedName>
        <fullName evidence="2">Glycosyl transferase family 1</fullName>
    </submittedName>
</protein>
<dbReference type="EMBL" id="PZJJ01000029">
    <property type="protein sequence ID" value="PTL37902.1"/>
    <property type="molecule type" value="Genomic_DNA"/>
</dbReference>
<name>A0A2T4U3B8_9BACI</name>
<evidence type="ECO:0000313" key="3">
    <source>
        <dbReference type="Proteomes" id="UP000240509"/>
    </source>
</evidence>
<dbReference type="AlphaFoldDB" id="A0A2T4U3B8"/>
<keyword evidence="2" id="KW-0808">Transferase</keyword>
<comment type="caution">
    <text evidence="2">The sequence shown here is derived from an EMBL/GenBank/DDBJ whole genome shotgun (WGS) entry which is preliminary data.</text>
</comment>
<dbReference type="OrthoDB" id="9772485at2"/>
<dbReference type="Proteomes" id="UP000240509">
    <property type="component" value="Unassembled WGS sequence"/>
</dbReference>
<dbReference type="GO" id="GO:0016757">
    <property type="term" value="F:glycosyltransferase activity"/>
    <property type="evidence" value="ECO:0007669"/>
    <property type="project" value="InterPro"/>
</dbReference>
<dbReference type="InterPro" id="IPR001296">
    <property type="entry name" value="Glyco_trans_1"/>
</dbReference>